<name>G5ACL4_PHYSP</name>
<proteinExistence type="predicted"/>
<dbReference type="STRING" id="1094619.G5ACL4"/>
<dbReference type="GeneID" id="20642830"/>
<dbReference type="KEGG" id="psoj:PHYSODRAFT_307092"/>
<dbReference type="Proteomes" id="UP000002640">
    <property type="component" value="Unassembled WGS sequence"/>
</dbReference>
<protein>
    <recommendedName>
        <fullName evidence="3">Helicase-associated domain-containing protein</fullName>
    </recommendedName>
</protein>
<dbReference type="InParanoid" id="G5ACL4"/>
<dbReference type="RefSeq" id="XP_009537852.1">
    <property type="nucleotide sequence ID" value="XM_009539557.1"/>
</dbReference>
<evidence type="ECO:0008006" key="3">
    <source>
        <dbReference type="Google" id="ProtNLM"/>
    </source>
</evidence>
<evidence type="ECO:0000313" key="2">
    <source>
        <dbReference type="Proteomes" id="UP000002640"/>
    </source>
</evidence>
<keyword evidence="2" id="KW-1185">Reference proteome</keyword>
<sequence length="330" mass="39255">MDFAWDIVQYKWDRFVLPPLRRFYELKEHTGVPKYFRIPGGSPDWPEHLWDQYLGIKVDNIRRRGHFIEQVKADQEEMKRLNFDFGLALSGRKSREKVVPAHKTSPDMELGVIRNDRESKWRERIMPSLETCHRLNGHCQVPQAYVVPSHEDWPRLSWGLNLGTTVNRIRSLGGYSAQVARDKARLDELGFVWDTYEFEWSERIMPALETFRRLNGHCLVPRKYVVPSHEDWPRLSWDLDLGVIVNKIRHGSYFTQFTHSKARLEELDFVWNVLESEWRERILPALETFYRLHGHCRVPMAFNVPAETSWPEKWHGFKLGIVVRNIRRPI</sequence>
<dbReference type="AlphaFoldDB" id="G5ACL4"/>
<dbReference type="PANTHER" id="PTHR37066:SF1">
    <property type="entry name" value="LNS2_PITP DOMAIN-CONTAINING PROTEIN"/>
    <property type="match status" value="1"/>
</dbReference>
<evidence type="ECO:0000313" key="1">
    <source>
        <dbReference type="EMBL" id="EGZ07088.1"/>
    </source>
</evidence>
<dbReference type="EMBL" id="JH159163">
    <property type="protein sequence ID" value="EGZ07088.1"/>
    <property type="molecule type" value="Genomic_DNA"/>
</dbReference>
<dbReference type="PANTHER" id="PTHR37066">
    <property type="entry name" value="HELICASE-ASSOCIATED"/>
    <property type="match status" value="1"/>
</dbReference>
<reference evidence="1 2" key="1">
    <citation type="journal article" date="2006" name="Science">
        <title>Phytophthora genome sequences uncover evolutionary origins and mechanisms of pathogenesis.</title>
        <authorList>
            <person name="Tyler B.M."/>
            <person name="Tripathy S."/>
            <person name="Zhang X."/>
            <person name="Dehal P."/>
            <person name="Jiang R.H."/>
            <person name="Aerts A."/>
            <person name="Arredondo F.D."/>
            <person name="Baxter L."/>
            <person name="Bensasson D."/>
            <person name="Beynon J.L."/>
            <person name="Chapman J."/>
            <person name="Damasceno C.M."/>
            <person name="Dorrance A.E."/>
            <person name="Dou D."/>
            <person name="Dickerman A.W."/>
            <person name="Dubchak I.L."/>
            <person name="Garbelotto M."/>
            <person name="Gijzen M."/>
            <person name="Gordon S.G."/>
            <person name="Govers F."/>
            <person name="Grunwald N.J."/>
            <person name="Huang W."/>
            <person name="Ivors K.L."/>
            <person name="Jones R.W."/>
            <person name="Kamoun S."/>
            <person name="Krampis K."/>
            <person name="Lamour K.H."/>
            <person name="Lee M.K."/>
            <person name="McDonald W.H."/>
            <person name="Medina M."/>
            <person name="Meijer H.J."/>
            <person name="Nordberg E.K."/>
            <person name="Maclean D.J."/>
            <person name="Ospina-Giraldo M.D."/>
            <person name="Morris P.F."/>
            <person name="Phuntumart V."/>
            <person name="Putnam N.H."/>
            <person name="Rash S."/>
            <person name="Rose J.K."/>
            <person name="Sakihama Y."/>
            <person name="Salamov A.A."/>
            <person name="Savidor A."/>
            <person name="Scheuring C.F."/>
            <person name="Smith B.M."/>
            <person name="Sobral B.W."/>
            <person name="Terry A."/>
            <person name="Torto-Alalibo T.A."/>
            <person name="Win J."/>
            <person name="Xu Z."/>
            <person name="Zhang H."/>
            <person name="Grigoriev I.V."/>
            <person name="Rokhsar D.S."/>
            <person name="Boore J.L."/>
        </authorList>
    </citation>
    <scope>NUCLEOTIDE SEQUENCE [LARGE SCALE GENOMIC DNA]</scope>
    <source>
        <strain evidence="1 2">P6497</strain>
    </source>
</reference>
<dbReference type="OMA" id="RHRIHIC"/>
<organism evidence="1 2">
    <name type="scientific">Phytophthora sojae (strain P6497)</name>
    <name type="common">Soybean stem and root rot agent</name>
    <name type="synonym">Phytophthora megasperma f. sp. glycines</name>
    <dbReference type="NCBI Taxonomy" id="1094619"/>
    <lineage>
        <taxon>Eukaryota</taxon>
        <taxon>Sar</taxon>
        <taxon>Stramenopiles</taxon>
        <taxon>Oomycota</taxon>
        <taxon>Peronosporomycetes</taxon>
        <taxon>Peronosporales</taxon>
        <taxon>Peronosporaceae</taxon>
        <taxon>Phytophthora</taxon>
    </lineage>
</organism>
<accession>G5ACL4</accession>
<gene>
    <name evidence="1" type="ORF">PHYSODRAFT_307092</name>
</gene>